<dbReference type="Proteomes" id="UP000005297">
    <property type="component" value="Unassembled WGS sequence"/>
</dbReference>
<reference evidence="2 3" key="1">
    <citation type="submission" date="2006-09" db="EMBL/GenBank/DDBJ databases">
        <authorList>
            <person name="Emerson D."/>
            <person name="Ferriera S."/>
            <person name="Johnson J."/>
            <person name="Kravitz S."/>
            <person name="Halpern A."/>
            <person name="Remington K."/>
            <person name="Beeson K."/>
            <person name="Tran B."/>
            <person name="Rogers Y.-H."/>
            <person name="Friedman R."/>
            <person name="Venter J.C."/>
        </authorList>
    </citation>
    <scope>NUCLEOTIDE SEQUENCE [LARGE SCALE GENOMIC DNA]</scope>
    <source>
        <strain evidence="2 3">PV-1</strain>
    </source>
</reference>
<dbReference type="Gene3D" id="3.60.40.10">
    <property type="entry name" value="PPM-type phosphatase domain"/>
    <property type="match status" value="1"/>
</dbReference>
<dbReference type="eggNOG" id="COG0631">
    <property type="taxonomic scope" value="Bacteria"/>
</dbReference>
<dbReference type="OrthoDB" id="5290303at2"/>
<comment type="caution">
    <text evidence="2">The sequence shown here is derived from an EMBL/GenBank/DDBJ whole genome shotgun (WGS) entry which is preliminary data.</text>
</comment>
<protein>
    <submittedName>
        <fullName evidence="2">Protein phosphatase 2C-like protein</fullName>
    </submittedName>
</protein>
<dbReference type="NCBIfam" id="NF033484">
    <property type="entry name" value="Stp1_PP2C_phos"/>
    <property type="match status" value="1"/>
</dbReference>
<proteinExistence type="predicted"/>
<dbReference type="Pfam" id="PF13672">
    <property type="entry name" value="PP2C_2"/>
    <property type="match status" value="1"/>
</dbReference>
<evidence type="ECO:0000313" key="3">
    <source>
        <dbReference type="Proteomes" id="UP000005297"/>
    </source>
</evidence>
<organism evidence="2 3">
    <name type="scientific">Mariprofundus ferrooxydans PV-1</name>
    <dbReference type="NCBI Taxonomy" id="314345"/>
    <lineage>
        <taxon>Bacteria</taxon>
        <taxon>Pseudomonadati</taxon>
        <taxon>Pseudomonadota</taxon>
        <taxon>Candidatius Mariprofundia</taxon>
        <taxon>Mariprofundales</taxon>
        <taxon>Mariprofundaceae</taxon>
        <taxon>Mariprofundus</taxon>
    </lineage>
</organism>
<keyword evidence="3" id="KW-1185">Reference proteome</keyword>
<dbReference type="EMBL" id="AATS01000009">
    <property type="protein sequence ID" value="EAU54353.1"/>
    <property type="molecule type" value="Genomic_DNA"/>
</dbReference>
<gene>
    <name evidence="2" type="ORF">SPV1_00200</name>
</gene>
<dbReference type="SUPFAM" id="SSF81606">
    <property type="entry name" value="PP2C-like"/>
    <property type="match status" value="1"/>
</dbReference>
<name>Q0EYL4_9PROT</name>
<dbReference type="InterPro" id="IPR036457">
    <property type="entry name" value="PPM-type-like_dom_sf"/>
</dbReference>
<dbReference type="InterPro" id="IPR001932">
    <property type="entry name" value="PPM-type_phosphatase-like_dom"/>
</dbReference>
<dbReference type="SMART" id="SM00332">
    <property type="entry name" value="PP2Cc"/>
    <property type="match status" value="1"/>
</dbReference>
<dbReference type="STRING" id="314344.AL013_07990"/>
<dbReference type="InParanoid" id="Q0EYL4"/>
<dbReference type="PANTHER" id="PTHR47992">
    <property type="entry name" value="PROTEIN PHOSPHATASE"/>
    <property type="match status" value="1"/>
</dbReference>
<evidence type="ECO:0000259" key="1">
    <source>
        <dbReference type="PROSITE" id="PS51746"/>
    </source>
</evidence>
<feature type="domain" description="PPM-type phosphatase" evidence="1">
    <location>
        <begin position="5"/>
        <end position="252"/>
    </location>
</feature>
<dbReference type="InterPro" id="IPR015655">
    <property type="entry name" value="PP2C"/>
</dbReference>
<dbReference type="HOGENOM" id="CLU_034545_3_2_0"/>
<sequence>MTSMEMYAATDVGRRRKHNEDCVKITPSHGIAVLADGMGGYNAGEVASAMAIDIITEELKQNLLSMPTAAIDSATGFTGESILLRNAIRHSNDAIYQAARTKTECAGMGTTVLAAVFYADRVTAAHVGDSRMYRLRDNILSHVTEDHSLIHEQVRRGLVTAADARNSSIKNLVTRALGIEQGVDPDIVEDTVLPGDLYLLCSDGLTDVVADDQIQQTMTRHRNHLENLAAQLIQLANEAGGPDNISIILACAKAAPKRGFFSRLMGK</sequence>
<dbReference type="RefSeq" id="WP_009851808.1">
    <property type="nucleotide sequence ID" value="NZ_DS022296.1"/>
</dbReference>
<dbReference type="AlphaFoldDB" id="Q0EYL4"/>
<dbReference type="SMART" id="SM00331">
    <property type="entry name" value="PP2C_SIG"/>
    <property type="match status" value="1"/>
</dbReference>
<accession>Q0EYL4</accession>
<dbReference type="GO" id="GO:0004722">
    <property type="term" value="F:protein serine/threonine phosphatase activity"/>
    <property type="evidence" value="ECO:0007669"/>
    <property type="project" value="InterPro"/>
</dbReference>
<dbReference type="PROSITE" id="PS51746">
    <property type="entry name" value="PPM_2"/>
    <property type="match status" value="1"/>
</dbReference>
<evidence type="ECO:0000313" key="2">
    <source>
        <dbReference type="EMBL" id="EAU54353.1"/>
    </source>
</evidence>
<dbReference type="CDD" id="cd00143">
    <property type="entry name" value="PP2Cc"/>
    <property type="match status" value="1"/>
</dbReference>